<dbReference type="PANTHER" id="PTHR45348">
    <property type="entry name" value="HYPOTHETICAL OXIDOREDUCTASE (EUROFUNG)"/>
    <property type="match status" value="1"/>
</dbReference>
<dbReference type="SMART" id="SM00829">
    <property type="entry name" value="PKS_ER"/>
    <property type="match status" value="1"/>
</dbReference>
<dbReference type="CDD" id="cd08249">
    <property type="entry name" value="enoyl_reductase_like"/>
    <property type="match status" value="1"/>
</dbReference>
<dbReference type="Gene3D" id="3.90.180.10">
    <property type="entry name" value="Medium-chain alcohol dehydrogenases, catalytic domain"/>
    <property type="match status" value="1"/>
</dbReference>
<evidence type="ECO:0000256" key="2">
    <source>
        <dbReference type="ARBA" id="ARBA00023002"/>
    </source>
</evidence>
<gene>
    <name evidence="4" type="ORF">CMQ_8234</name>
</gene>
<dbReference type="OrthoDB" id="48317at2759"/>
<sequence>MKAVVVDGNQCRVDYEHMMPQLHDYHVLVKPVAVALNPTDWRHLRYGRAKNGCIVGCDYAGVVEFVGRGVTKAWSPGDRIFGCAHGANLANPDDGVFAEFAAVVGDLQMRIPDEMDFTDAATLGLGSITVGQGLFQKALKLDLPALTIMKKEIPVLIYGGGTATGALAIQYARHLGADFAVDYHDADAGAQIREYTNNNLFHAWDTVSVPQSAQICADALSTQKHQTPIYGTVLPIGSPRADVETVSTVMYTVFGKEFKFGPVVVPASKEDLEFGKTFSALTEALVAGDLL</sequence>
<dbReference type="Proteomes" id="UP000007796">
    <property type="component" value="Unassembled WGS sequence"/>
</dbReference>
<dbReference type="Gene3D" id="3.40.50.720">
    <property type="entry name" value="NAD(P)-binding Rossmann-like Domain"/>
    <property type="match status" value="1"/>
</dbReference>
<dbReference type="SUPFAM" id="SSF50129">
    <property type="entry name" value="GroES-like"/>
    <property type="match status" value="1"/>
</dbReference>
<proteinExistence type="inferred from homology"/>
<dbReference type="SUPFAM" id="SSF51735">
    <property type="entry name" value="NAD(P)-binding Rossmann-fold domains"/>
    <property type="match status" value="1"/>
</dbReference>
<comment type="similarity">
    <text evidence="1">Belongs to the zinc-containing alcohol dehydrogenase family.</text>
</comment>
<dbReference type="eggNOG" id="KOG1198">
    <property type="taxonomic scope" value="Eukaryota"/>
</dbReference>
<dbReference type="EMBL" id="GL629788">
    <property type="protein sequence ID" value="EFX01768.1"/>
    <property type="molecule type" value="Genomic_DNA"/>
</dbReference>
<dbReference type="InParanoid" id="F0XL54"/>
<dbReference type="FunCoup" id="F0XL54">
    <property type="interactions" value="187"/>
</dbReference>
<reference evidence="4 5" key="1">
    <citation type="journal article" date="2011" name="Proc. Natl. Acad. Sci. U.S.A.">
        <title>Genome and transcriptome analyses of the mountain pine beetle-fungal symbiont Grosmannia clavigera, a lodgepole pine pathogen.</title>
        <authorList>
            <person name="DiGuistini S."/>
            <person name="Wang Y."/>
            <person name="Liao N.Y."/>
            <person name="Taylor G."/>
            <person name="Tanguay P."/>
            <person name="Feau N."/>
            <person name="Henrissat B."/>
            <person name="Chan S.K."/>
            <person name="Hesse-Orce U."/>
            <person name="Alamouti S.M."/>
            <person name="Tsui C.K.M."/>
            <person name="Docking R.T."/>
            <person name="Levasseur A."/>
            <person name="Haridas S."/>
            <person name="Robertson G."/>
            <person name="Birol I."/>
            <person name="Holt R.A."/>
            <person name="Marra M.A."/>
            <person name="Hamelin R.C."/>
            <person name="Hirst M."/>
            <person name="Jones S.J.M."/>
            <person name="Bohlmann J."/>
            <person name="Breuil C."/>
        </authorList>
    </citation>
    <scope>NUCLEOTIDE SEQUENCE [LARGE SCALE GENOMIC DNA]</scope>
    <source>
        <strain evidence="5">kw1407 / UAMH 11150</strain>
    </source>
</reference>
<dbReference type="Pfam" id="PF08240">
    <property type="entry name" value="ADH_N"/>
    <property type="match status" value="1"/>
</dbReference>
<dbReference type="RefSeq" id="XP_014171250.1">
    <property type="nucleotide sequence ID" value="XM_014315775.1"/>
</dbReference>
<name>F0XL54_GROCL</name>
<evidence type="ECO:0000313" key="4">
    <source>
        <dbReference type="EMBL" id="EFX01768.1"/>
    </source>
</evidence>
<dbReference type="STRING" id="655863.F0XL54"/>
<protein>
    <submittedName>
        <fullName evidence="4">Zinc-binding oxidoreductase</fullName>
    </submittedName>
</protein>
<dbReference type="InterPro" id="IPR013154">
    <property type="entry name" value="ADH-like_N"/>
</dbReference>
<dbReference type="HOGENOM" id="CLU_026673_16_1_1"/>
<feature type="domain" description="Enoyl reductase (ER)" evidence="3">
    <location>
        <begin position="8"/>
        <end position="265"/>
    </location>
</feature>
<dbReference type="InterPro" id="IPR020843">
    <property type="entry name" value="ER"/>
</dbReference>
<evidence type="ECO:0000259" key="3">
    <source>
        <dbReference type="SMART" id="SM00829"/>
    </source>
</evidence>
<dbReference type="GeneID" id="25981867"/>
<dbReference type="GO" id="GO:0016651">
    <property type="term" value="F:oxidoreductase activity, acting on NAD(P)H"/>
    <property type="evidence" value="ECO:0007669"/>
    <property type="project" value="InterPro"/>
</dbReference>
<keyword evidence="5" id="KW-1185">Reference proteome</keyword>
<dbReference type="PANTHER" id="PTHR45348:SF2">
    <property type="entry name" value="ZINC-TYPE ALCOHOL DEHYDROGENASE-LIKE PROTEIN C2E1P3.01"/>
    <property type="match status" value="1"/>
</dbReference>
<evidence type="ECO:0000313" key="5">
    <source>
        <dbReference type="Proteomes" id="UP000007796"/>
    </source>
</evidence>
<evidence type="ECO:0000256" key="1">
    <source>
        <dbReference type="ARBA" id="ARBA00008072"/>
    </source>
</evidence>
<dbReference type="InterPro" id="IPR047122">
    <property type="entry name" value="Trans-enoyl_RdTase-like"/>
</dbReference>
<dbReference type="InterPro" id="IPR011032">
    <property type="entry name" value="GroES-like_sf"/>
</dbReference>
<organism evidence="5">
    <name type="scientific">Grosmannia clavigera (strain kw1407 / UAMH 11150)</name>
    <name type="common">Blue stain fungus</name>
    <name type="synonym">Graphiocladiella clavigera</name>
    <dbReference type="NCBI Taxonomy" id="655863"/>
    <lineage>
        <taxon>Eukaryota</taxon>
        <taxon>Fungi</taxon>
        <taxon>Dikarya</taxon>
        <taxon>Ascomycota</taxon>
        <taxon>Pezizomycotina</taxon>
        <taxon>Sordariomycetes</taxon>
        <taxon>Sordariomycetidae</taxon>
        <taxon>Ophiostomatales</taxon>
        <taxon>Ophiostomataceae</taxon>
        <taxon>Leptographium</taxon>
    </lineage>
</organism>
<dbReference type="AlphaFoldDB" id="F0XL54"/>
<keyword evidence="2" id="KW-0560">Oxidoreductase</keyword>
<accession>F0XL54</accession>
<dbReference type="InterPro" id="IPR036291">
    <property type="entry name" value="NAD(P)-bd_dom_sf"/>
</dbReference>